<evidence type="ECO:0000313" key="2">
    <source>
        <dbReference type="Proteomes" id="UP000231530"/>
    </source>
</evidence>
<organism evidence="1 2">
    <name type="scientific">Candidatus Magasanikbacteria bacterium CG10_big_fil_rev_8_21_14_0_10_42_10</name>
    <dbReference type="NCBI Taxonomy" id="1974649"/>
    <lineage>
        <taxon>Bacteria</taxon>
        <taxon>Candidatus Magasanikiibacteriota</taxon>
    </lineage>
</organism>
<proteinExistence type="predicted"/>
<sequence length="167" mass="19437">MTGLETHITSPTTFLDKLFSSLAEVHIDVSNFFLDHICYRVETTEEYERYKNMLADYGTLLSETTVSGRLISTYKLHEPIVYKDRHIPLLELPSPKPGKHYDSGLEHAEFVIDTSFENFMAMYPEVQFETKDLQKEINPDIRISFDGYSVKFHQQSLEDVITFEQSQ</sequence>
<dbReference type="Gene3D" id="3.10.180.10">
    <property type="entry name" value="2,3-Dihydroxybiphenyl 1,2-Dioxygenase, domain 1"/>
    <property type="match status" value="1"/>
</dbReference>
<accession>A0A2H0TWK3</accession>
<evidence type="ECO:0000313" key="1">
    <source>
        <dbReference type="EMBL" id="PIR76550.1"/>
    </source>
</evidence>
<dbReference type="EMBL" id="PFBY01000019">
    <property type="protein sequence ID" value="PIR76550.1"/>
    <property type="molecule type" value="Genomic_DNA"/>
</dbReference>
<dbReference type="Proteomes" id="UP000231530">
    <property type="component" value="Unassembled WGS sequence"/>
</dbReference>
<dbReference type="InterPro" id="IPR029068">
    <property type="entry name" value="Glyas_Bleomycin-R_OHBP_Dase"/>
</dbReference>
<name>A0A2H0TWK3_9BACT</name>
<dbReference type="AlphaFoldDB" id="A0A2H0TWK3"/>
<dbReference type="SUPFAM" id="SSF54593">
    <property type="entry name" value="Glyoxalase/Bleomycin resistance protein/Dihydroxybiphenyl dioxygenase"/>
    <property type="match status" value="1"/>
</dbReference>
<dbReference type="PANTHER" id="PTHR37519">
    <property type="match status" value="1"/>
</dbReference>
<reference evidence="2" key="1">
    <citation type="submission" date="2017-09" db="EMBL/GenBank/DDBJ databases">
        <title>Depth-based differentiation of microbial function through sediment-hosted aquifers and enrichment of novel symbionts in the deep terrestrial subsurface.</title>
        <authorList>
            <person name="Probst A.J."/>
            <person name="Ladd B."/>
            <person name="Jarett J.K."/>
            <person name="Geller-Mcgrath D.E."/>
            <person name="Sieber C.M.K."/>
            <person name="Emerson J.B."/>
            <person name="Anantharaman K."/>
            <person name="Thomas B.C."/>
            <person name="Malmstrom R."/>
            <person name="Stieglmeier M."/>
            <person name="Klingl A."/>
            <person name="Woyke T."/>
            <person name="Ryan C.M."/>
            <person name="Banfield J.F."/>
        </authorList>
    </citation>
    <scope>NUCLEOTIDE SEQUENCE [LARGE SCALE GENOMIC DNA]</scope>
</reference>
<dbReference type="InterPro" id="IPR010393">
    <property type="entry name" value="DUF991_YecM-like"/>
</dbReference>
<dbReference type="Pfam" id="PF06185">
    <property type="entry name" value="YecM"/>
    <property type="match status" value="1"/>
</dbReference>
<protein>
    <recommendedName>
        <fullName evidence="3">VOC domain-containing protein</fullName>
    </recommendedName>
</protein>
<gene>
    <name evidence="1" type="ORF">COU32_01415</name>
</gene>
<comment type="caution">
    <text evidence="1">The sequence shown here is derived from an EMBL/GenBank/DDBJ whole genome shotgun (WGS) entry which is preliminary data.</text>
</comment>
<dbReference type="PANTHER" id="PTHR37519:SF1">
    <property type="entry name" value="DIHYDROXYBIPHENYL DIOXYGENASE DOMAIN-CONTAINING PROTEIN"/>
    <property type="match status" value="1"/>
</dbReference>
<evidence type="ECO:0008006" key="3">
    <source>
        <dbReference type="Google" id="ProtNLM"/>
    </source>
</evidence>